<evidence type="ECO:0000313" key="2">
    <source>
        <dbReference type="EMBL" id="AOR31018.1"/>
    </source>
</evidence>
<sequence>MSDNTTNHTPTLHAAPDPEPLAQLSVATGAVYAKLVTLTDNDGATTAELALAAGLGRSTTGKALVTLEEKGLAIRTPGGHDGPRRTPDRWHAAPAPWTSSSDGASAQDATPTDKEPSTTNTSESQASNTDDESAPAAATTTDSKESSTADEASATIASVADAPHDTSHQYDKQPDEGVKNEADAHDTGSNDGPEPEDTPELARQANPEQPATAPAPATAAAHLGERKRLAPGALRQLVIDHLRAHPDGAFTATKISRVIEKSSGAIANALDKLVKEGIAEQMSDRPRTYRMATPVGNA</sequence>
<accession>A0A1D7Y5Z1</accession>
<feature type="region of interest" description="Disordered" evidence="1">
    <location>
        <begin position="73"/>
        <end position="218"/>
    </location>
</feature>
<feature type="compositionally biased region" description="Basic and acidic residues" evidence="1">
    <location>
        <begin position="162"/>
        <end position="188"/>
    </location>
</feature>
<feature type="compositionally biased region" description="Polar residues" evidence="1">
    <location>
        <begin position="97"/>
        <end position="110"/>
    </location>
</feature>
<evidence type="ECO:0008006" key="4">
    <source>
        <dbReference type="Google" id="ProtNLM"/>
    </source>
</evidence>
<evidence type="ECO:0000256" key="1">
    <source>
        <dbReference type="SAM" id="MobiDB-lite"/>
    </source>
</evidence>
<dbReference type="InterPro" id="IPR036390">
    <property type="entry name" value="WH_DNA-bd_sf"/>
</dbReference>
<protein>
    <recommendedName>
        <fullName evidence="4">Transcription regulator TrmB N-terminal domain-containing protein</fullName>
    </recommendedName>
</protein>
<dbReference type="Proteomes" id="UP000094960">
    <property type="component" value="Chromosome"/>
</dbReference>
<gene>
    <name evidence="2" type="ORF">BFF78_08165</name>
</gene>
<feature type="compositionally biased region" description="Polar residues" evidence="1">
    <location>
        <begin position="117"/>
        <end position="128"/>
    </location>
</feature>
<organism evidence="2 3">
    <name type="scientific">Streptomyces fodineus</name>
    <dbReference type="NCBI Taxonomy" id="1904616"/>
    <lineage>
        <taxon>Bacteria</taxon>
        <taxon>Bacillati</taxon>
        <taxon>Actinomycetota</taxon>
        <taxon>Actinomycetes</taxon>
        <taxon>Kitasatosporales</taxon>
        <taxon>Streptomycetaceae</taxon>
        <taxon>Streptomyces</taxon>
    </lineage>
</organism>
<name>A0A1D7Y5Z1_9ACTN</name>
<keyword evidence="3" id="KW-1185">Reference proteome</keyword>
<dbReference type="InterPro" id="IPR036388">
    <property type="entry name" value="WH-like_DNA-bd_sf"/>
</dbReference>
<proteinExistence type="predicted"/>
<dbReference type="EMBL" id="CP017248">
    <property type="protein sequence ID" value="AOR31018.1"/>
    <property type="molecule type" value="Genomic_DNA"/>
</dbReference>
<dbReference type="AlphaFoldDB" id="A0A1D7Y5Z1"/>
<dbReference type="SUPFAM" id="SSF46785">
    <property type="entry name" value="Winged helix' DNA-binding domain"/>
    <property type="match status" value="2"/>
</dbReference>
<evidence type="ECO:0000313" key="3">
    <source>
        <dbReference type="Proteomes" id="UP000094960"/>
    </source>
</evidence>
<dbReference type="RefSeq" id="WP_069777666.1">
    <property type="nucleotide sequence ID" value="NZ_CP017248.1"/>
</dbReference>
<feature type="compositionally biased region" description="Basic and acidic residues" evidence="1">
    <location>
        <begin position="81"/>
        <end position="91"/>
    </location>
</feature>
<feature type="compositionally biased region" description="Polar residues" evidence="1">
    <location>
        <begin position="1"/>
        <end position="10"/>
    </location>
</feature>
<dbReference type="KEGG" id="spun:BFF78_08165"/>
<reference evidence="3" key="1">
    <citation type="submission" date="2016-09" db="EMBL/GenBank/DDBJ databases">
        <title>Streptomyces puniciscabiei strain:TW1S1 Genome sequencing and assembly.</title>
        <authorList>
            <person name="Kim M.-K."/>
            <person name="Kim S.B."/>
        </authorList>
    </citation>
    <scope>NUCLEOTIDE SEQUENCE [LARGE SCALE GENOMIC DNA]</scope>
    <source>
        <strain evidence="3">TW1S1</strain>
    </source>
</reference>
<feature type="region of interest" description="Disordered" evidence="1">
    <location>
        <begin position="1"/>
        <end position="20"/>
    </location>
</feature>
<dbReference type="Gene3D" id="1.10.10.10">
    <property type="entry name" value="Winged helix-like DNA-binding domain superfamily/Winged helix DNA-binding domain"/>
    <property type="match status" value="1"/>
</dbReference>